<dbReference type="AlphaFoldDB" id="C8W6A8"/>
<dbReference type="GO" id="GO:0071555">
    <property type="term" value="P:cell wall organization"/>
    <property type="evidence" value="ECO:0007669"/>
    <property type="project" value="UniProtKB-UniRule"/>
</dbReference>
<dbReference type="Pfam" id="PF03734">
    <property type="entry name" value="YkuD"/>
    <property type="match status" value="1"/>
</dbReference>
<dbReference type="PANTHER" id="PTHR30582">
    <property type="entry name" value="L,D-TRANSPEPTIDASE"/>
    <property type="match status" value="1"/>
</dbReference>
<organism evidence="10 11">
    <name type="scientific">Desulfofarcimen acetoxidans (strain ATCC 49208 / DSM 771 / KCTC 5769 / VKM B-1644 / 5575)</name>
    <name type="common">Desulfotomaculum acetoxidans</name>
    <dbReference type="NCBI Taxonomy" id="485916"/>
    <lineage>
        <taxon>Bacteria</taxon>
        <taxon>Bacillati</taxon>
        <taxon>Bacillota</taxon>
        <taxon>Clostridia</taxon>
        <taxon>Eubacteriales</taxon>
        <taxon>Peptococcaceae</taxon>
        <taxon>Desulfofarcimen</taxon>
    </lineage>
</organism>
<dbReference type="SUPFAM" id="SSF141523">
    <property type="entry name" value="L,D-transpeptidase catalytic domain-like"/>
    <property type="match status" value="1"/>
</dbReference>
<keyword evidence="11" id="KW-1185">Reference proteome</keyword>
<keyword evidence="6 8" id="KW-0573">Peptidoglycan synthesis</keyword>
<dbReference type="Proteomes" id="UP000002217">
    <property type="component" value="Chromosome"/>
</dbReference>
<evidence type="ECO:0000256" key="2">
    <source>
        <dbReference type="ARBA" id="ARBA00005992"/>
    </source>
</evidence>
<name>C8W6A8_DESAS</name>
<dbReference type="SUPFAM" id="SSF55383">
    <property type="entry name" value="Copper amine oxidase, domain N"/>
    <property type="match status" value="2"/>
</dbReference>
<evidence type="ECO:0000259" key="9">
    <source>
        <dbReference type="PROSITE" id="PS52029"/>
    </source>
</evidence>
<dbReference type="GO" id="GO:0018104">
    <property type="term" value="P:peptidoglycan-protein cross-linking"/>
    <property type="evidence" value="ECO:0007669"/>
    <property type="project" value="TreeGrafter"/>
</dbReference>
<keyword evidence="7 8" id="KW-0961">Cell wall biogenesis/degradation</keyword>
<dbReference type="InterPro" id="IPR005490">
    <property type="entry name" value="LD_TPept_cat_dom"/>
</dbReference>
<proteinExistence type="inferred from homology"/>
<dbReference type="InterPro" id="IPR012854">
    <property type="entry name" value="Cu_amine_oxidase-like_N"/>
</dbReference>
<evidence type="ECO:0000256" key="6">
    <source>
        <dbReference type="ARBA" id="ARBA00022984"/>
    </source>
</evidence>
<evidence type="ECO:0000313" key="11">
    <source>
        <dbReference type="Proteomes" id="UP000002217"/>
    </source>
</evidence>
<dbReference type="HOGENOM" id="CLU_668556_0_0_9"/>
<dbReference type="CDD" id="cd16913">
    <property type="entry name" value="YkuD_like"/>
    <property type="match status" value="1"/>
</dbReference>
<accession>C8W6A8</accession>
<evidence type="ECO:0000256" key="4">
    <source>
        <dbReference type="ARBA" id="ARBA00022801"/>
    </source>
</evidence>
<sequence length="411" mass="45723">MVRIIVLTLFFFLGGILGTGFCEAAVNTKIIINKQNNKLAFYQNNQLVKIFPVATGREPSYTPEGSFKIINKIINPYYIKLKIDGGAPDNPLGNRWMGLNAGGGTYGIHGNSNPASIGTYASGGCIRMSNNDVIWLYERIPIGTPVEIINYSMDFDNNLLDGERRDIIVKLNGEEVKLPRGAGPLIRSEQVFLPITVLAEQLGFQIQWDGPNSTLVLVNQTKQLFFIVDSKTYSLNLVKREAQFAPLIHNSYIYLPLYFFEDLLGAKINWDKINEGIAWLETDNLTNVGKPVPYPIGINVGTKNVALNDKQTPLLFGKHILVPVIALENLLGLELSWDESRVAVKIKHNEDILILPIESNNGSLNENDFTIYPQIVFNNGIAFVSVDDLARAFNLTSSFDYNTGILTINPQ</sequence>
<dbReference type="Gene3D" id="2.40.440.10">
    <property type="entry name" value="L,D-transpeptidase catalytic domain-like"/>
    <property type="match status" value="1"/>
</dbReference>
<reference evidence="10 11" key="1">
    <citation type="journal article" date="2009" name="Stand. Genomic Sci.">
        <title>Complete genome sequence of Desulfotomaculum acetoxidans type strain (5575).</title>
        <authorList>
            <person name="Spring S."/>
            <person name="Lapidus A."/>
            <person name="Schroder M."/>
            <person name="Gleim D."/>
            <person name="Sims D."/>
            <person name="Meincke L."/>
            <person name="Glavina Del Rio T."/>
            <person name="Tice H."/>
            <person name="Copeland A."/>
            <person name="Cheng J.F."/>
            <person name="Lucas S."/>
            <person name="Chen F."/>
            <person name="Nolan M."/>
            <person name="Bruce D."/>
            <person name="Goodwin L."/>
            <person name="Pitluck S."/>
            <person name="Ivanova N."/>
            <person name="Mavromatis K."/>
            <person name="Mikhailova N."/>
            <person name="Pati A."/>
            <person name="Chen A."/>
            <person name="Palaniappan K."/>
            <person name="Land M."/>
            <person name="Hauser L."/>
            <person name="Chang Y.J."/>
            <person name="Jeffries C.D."/>
            <person name="Chain P."/>
            <person name="Saunders E."/>
            <person name="Brettin T."/>
            <person name="Detter J.C."/>
            <person name="Goker M."/>
            <person name="Bristow J."/>
            <person name="Eisen J.A."/>
            <person name="Markowitz V."/>
            <person name="Hugenholtz P."/>
            <person name="Kyrpides N.C."/>
            <person name="Klenk H.P."/>
            <person name="Han C."/>
        </authorList>
    </citation>
    <scope>NUCLEOTIDE SEQUENCE [LARGE SCALE GENOMIC DNA]</scope>
    <source>
        <strain evidence="11">ATCC 49208 / DSM 771 / VKM B-1644</strain>
    </source>
</reference>
<dbReference type="InterPro" id="IPR050979">
    <property type="entry name" value="LD-transpeptidase"/>
</dbReference>
<dbReference type="RefSeq" id="WP_015756912.1">
    <property type="nucleotide sequence ID" value="NC_013216.1"/>
</dbReference>
<dbReference type="Pfam" id="PF07833">
    <property type="entry name" value="Cu_amine_oxidN1"/>
    <property type="match status" value="2"/>
</dbReference>
<dbReference type="PROSITE" id="PS52029">
    <property type="entry name" value="LD_TPASE"/>
    <property type="match status" value="1"/>
</dbReference>
<dbReference type="GO" id="GO:0005576">
    <property type="term" value="C:extracellular region"/>
    <property type="evidence" value="ECO:0007669"/>
    <property type="project" value="TreeGrafter"/>
</dbReference>
<dbReference type="eggNOG" id="COG1376">
    <property type="taxonomic scope" value="Bacteria"/>
</dbReference>
<comment type="similarity">
    <text evidence="2">Belongs to the YkuD family.</text>
</comment>
<dbReference type="UniPathway" id="UPA00219"/>
<feature type="domain" description="L,D-TPase catalytic" evidence="9">
    <location>
        <begin position="28"/>
        <end position="149"/>
    </location>
</feature>
<keyword evidence="3" id="KW-0808">Transferase</keyword>
<evidence type="ECO:0000256" key="1">
    <source>
        <dbReference type="ARBA" id="ARBA00004752"/>
    </source>
</evidence>
<dbReference type="OrthoDB" id="9787225at2"/>
<dbReference type="FunFam" id="2.40.440.10:FF:000003">
    <property type="entry name" value="L,D-transpeptidase YciB"/>
    <property type="match status" value="1"/>
</dbReference>
<evidence type="ECO:0000313" key="10">
    <source>
        <dbReference type="EMBL" id="ACV62197.1"/>
    </source>
</evidence>
<keyword evidence="4" id="KW-0378">Hydrolase</keyword>
<evidence type="ECO:0000256" key="3">
    <source>
        <dbReference type="ARBA" id="ARBA00022679"/>
    </source>
</evidence>
<evidence type="ECO:0000256" key="7">
    <source>
        <dbReference type="ARBA" id="ARBA00023316"/>
    </source>
</evidence>
<dbReference type="Gene3D" id="3.30.457.10">
    <property type="entry name" value="Copper amine oxidase-like, N-terminal domain"/>
    <property type="match status" value="1"/>
</dbReference>
<dbReference type="GO" id="GO:0008360">
    <property type="term" value="P:regulation of cell shape"/>
    <property type="evidence" value="ECO:0007669"/>
    <property type="project" value="UniProtKB-UniRule"/>
</dbReference>
<feature type="active site" description="Proton donor/acceptor" evidence="8">
    <location>
        <position position="109"/>
    </location>
</feature>
<evidence type="ECO:0000256" key="8">
    <source>
        <dbReference type="PROSITE-ProRule" id="PRU01373"/>
    </source>
</evidence>
<dbReference type="GO" id="GO:0016740">
    <property type="term" value="F:transferase activity"/>
    <property type="evidence" value="ECO:0007669"/>
    <property type="project" value="UniProtKB-KW"/>
</dbReference>
<evidence type="ECO:0000256" key="5">
    <source>
        <dbReference type="ARBA" id="ARBA00022960"/>
    </source>
</evidence>
<dbReference type="EMBL" id="CP001720">
    <property type="protein sequence ID" value="ACV62197.1"/>
    <property type="molecule type" value="Genomic_DNA"/>
</dbReference>
<dbReference type="KEGG" id="dae:Dtox_1315"/>
<dbReference type="InterPro" id="IPR036582">
    <property type="entry name" value="Mao_N_sf"/>
</dbReference>
<dbReference type="InterPro" id="IPR038063">
    <property type="entry name" value="Transpep_catalytic_dom"/>
</dbReference>
<keyword evidence="5 8" id="KW-0133">Cell shape</keyword>
<gene>
    <name evidence="10" type="ordered locus">Dtox_1315</name>
</gene>
<dbReference type="GO" id="GO:0071972">
    <property type="term" value="F:peptidoglycan L,D-transpeptidase activity"/>
    <property type="evidence" value="ECO:0007669"/>
    <property type="project" value="TreeGrafter"/>
</dbReference>
<protein>
    <submittedName>
        <fullName evidence="10">ErfK/YbiS/YcfS/YnhG family protein</fullName>
    </submittedName>
</protein>
<feature type="active site" description="Nucleophile" evidence="8">
    <location>
        <position position="125"/>
    </location>
</feature>
<comment type="pathway">
    <text evidence="1 8">Cell wall biogenesis; peptidoglycan biosynthesis.</text>
</comment>
<dbReference type="PANTHER" id="PTHR30582:SF4">
    <property type="entry name" value="L,D-TRANSPEPTIDASE YQJB-RELATED"/>
    <property type="match status" value="1"/>
</dbReference>